<dbReference type="Proteomes" id="UP001233999">
    <property type="component" value="Unassembled WGS sequence"/>
</dbReference>
<name>A0AAD8A1F0_DIPPU</name>
<comment type="caution">
    <text evidence="1">The sequence shown here is derived from an EMBL/GenBank/DDBJ whole genome shotgun (WGS) entry which is preliminary data.</text>
</comment>
<accession>A0AAD8A1F0</accession>
<gene>
    <name evidence="1" type="ORF">L9F63_016120</name>
</gene>
<protein>
    <submittedName>
        <fullName evidence="1">Uncharacterized protein</fullName>
    </submittedName>
</protein>
<feature type="non-terminal residue" evidence="1">
    <location>
        <position position="1"/>
    </location>
</feature>
<feature type="non-terminal residue" evidence="1">
    <location>
        <position position="68"/>
    </location>
</feature>
<keyword evidence="2" id="KW-1185">Reference proteome</keyword>
<organism evidence="1 2">
    <name type="scientific">Diploptera punctata</name>
    <name type="common">Pacific beetle cockroach</name>
    <dbReference type="NCBI Taxonomy" id="6984"/>
    <lineage>
        <taxon>Eukaryota</taxon>
        <taxon>Metazoa</taxon>
        <taxon>Ecdysozoa</taxon>
        <taxon>Arthropoda</taxon>
        <taxon>Hexapoda</taxon>
        <taxon>Insecta</taxon>
        <taxon>Pterygota</taxon>
        <taxon>Neoptera</taxon>
        <taxon>Polyneoptera</taxon>
        <taxon>Dictyoptera</taxon>
        <taxon>Blattodea</taxon>
        <taxon>Blaberoidea</taxon>
        <taxon>Blaberidae</taxon>
        <taxon>Diplopterinae</taxon>
        <taxon>Diploptera</taxon>
    </lineage>
</organism>
<evidence type="ECO:0000313" key="2">
    <source>
        <dbReference type="Proteomes" id="UP001233999"/>
    </source>
</evidence>
<dbReference type="AlphaFoldDB" id="A0AAD8A1F0"/>
<reference evidence="1" key="1">
    <citation type="journal article" date="2023" name="IScience">
        <title>Live-bearing cockroach genome reveals convergent evolutionary mechanisms linked to viviparity in insects and beyond.</title>
        <authorList>
            <person name="Fouks B."/>
            <person name="Harrison M.C."/>
            <person name="Mikhailova A.A."/>
            <person name="Marchal E."/>
            <person name="English S."/>
            <person name="Carruthers M."/>
            <person name="Jennings E.C."/>
            <person name="Chiamaka E.L."/>
            <person name="Frigard R.A."/>
            <person name="Pippel M."/>
            <person name="Attardo G.M."/>
            <person name="Benoit J.B."/>
            <person name="Bornberg-Bauer E."/>
            <person name="Tobe S.S."/>
        </authorList>
    </citation>
    <scope>NUCLEOTIDE SEQUENCE</scope>
    <source>
        <strain evidence="1">Stay&amp;Tobe</strain>
    </source>
</reference>
<reference evidence="1" key="2">
    <citation type="submission" date="2023-05" db="EMBL/GenBank/DDBJ databases">
        <authorList>
            <person name="Fouks B."/>
        </authorList>
    </citation>
    <scope>NUCLEOTIDE SEQUENCE</scope>
    <source>
        <strain evidence="1">Stay&amp;Tobe</strain>
        <tissue evidence="1">Testes</tissue>
    </source>
</reference>
<sequence length="68" mass="7470">IAAVDCGEASLQKSTRQAALRMDCVWGFVVLSTLLHLSDALLTHTAGRESLLSRRKRYLTFPDGSTFS</sequence>
<proteinExistence type="predicted"/>
<dbReference type="EMBL" id="JASPKZ010004190">
    <property type="protein sequence ID" value="KAJ9590840.1"/>
    <property type="molecule type" value="Genomic_DNA"/>
</dbReference>
<evidence type="ECO:0000313" key="1">
    <source>
        <dbReference type="EMBL" id="KAJ9590840.1"/>
    </source>
</evidence>